<name>A0A5K7ZAA7_9BACT</name>
<sequence>MAVGNSVDPVRIGEEFFYRLFHFLFHDEGARKHFELSQINFFNSREGLPGWNLWFQENTGAYQLALVEARTLHDEEHCTSPVSPGATPVTGRLAVKYFPAADDPLLDSYSCTETLLRLGTLFDHTGTPTLAGQGRIDDSCFVVGYLDFRTDTNRKFIELDGMAPNRWRDVRVDGFYIETAQNGKVEAVVPGGIDRDVPGWDLAFFFFDKLFSVCGYAFKTSPYAAVFARKKWTRFDIDKNHCCKETLDSDIELFHLVTGFEMNDDGNGNHRPLPSREVYVQMVNDRLTAEGFRLPEICTDPDESAYRVIRPWWWSAGELHFSPETDLEMHHCCYHDH</sequence>
<dbReference type="AlphaFoldDB" id="A0A5K7ZAA7"/>
<dbReference type="OrthoDB" id="5495988at2"/>
<organism evidence="1 2">
    <name type="scientific">Desulfosarcina widdelii</name>
    <dbReference type="NCBI Taxonomy" id="947919"/>
    <lineage>
        <taxon>Bacteria</taxon>
        <taxon>Pseudomonadati</taxon>
        <taxon>Thermodesulfobacteriota</taxon>
        <taxon>Desulfobacteria</taxon>
        <taxon>Desulfobacterales</taxon>
        <taxon>Desulfosarcinaceae</taxon>
        <taxon>Desulfosarcina</taxon>
    </lineage>
</organism>
<dbReference type="RefSeq" id="WP_155305871.1">
    <property type="nucleotide sequence ID" value="NZ_AP021875.1"/>
</dbReference>
<evidence type="ECO:0000313" key="2">
    <source>
        <dbReference type="Proteomes" id="UP000427769"/>
    </source>
</evidence>
<reference evidence="1 2" key="1">
    <citation type="submission" date="2019-11" db="EMBL/GenBank/DDBJ databases">
        <title>Comparative genomics of hydrocarbon-degrading Desulfosarcina strains.</title>
        <authorList>
            <person name="Watanabe M."/>
            <person name="Kojima H."/>
            <person name="Fukui M."/>
        </authorList>
    </citation>
    <scope>NUCLEOTIDE SEQUENCE [LARGE SCALE GENOMIC DNA]</scope>
    <source>
        <strain evidence="1 2">PP31</strain>
    </source>
</reference>
<accession>A0A5K7ZAA7</accession>
<proteinExistence type="predicted"/>
<evidence type="ECO:0000313" key="1">
    <source>
        <dbReference type="EMBL" id="BBO77089.1"/>
    </source>
</evidence>
<dbReference type="KEGG" id="dwd:DSCW_45060"/>
<gene>
    <name evidence="1" type="ORF">DSCW_45060</name>
</gene>
<dbReference type="Proteomes" id="UP000427769">
    <property type="component" value="Chromosome"/>
</dbReference>
<protein>
    <submittedName>
        <fullName evidence="1">Uncharacterized protein</fullName>
    </submittedName>
</protein>
<dbReference type="EMBL" id="AP021875">
    <property type="protein sequence ID" value="BBO77089.1"/>
    <property type="molecule type" value="Genomic_DNA"/>
</dbReference>
<keyword evidence="2" id="KW-1185">Reference proteome</keyword>